<accession>A0A3S5CID0</accession>
<dbReference type="GO" id="GO:0005524">
    <property type="term" value="F:ATP binding"/>
    <property type="evidence" value="ECO:0007669"/>
    <property type="project" value="UniProtKB-KW"/>
</dbReference>
<comment type="caution">
    <text evidence="7">The sequence shown here is derived from an EMBL/GenBank/DDBJ whole genome shotgun (WGS) entry which is preliminary data.</text>
</comment>
<dbReference type="FunFam" id="3.40.50.300:FF:000037">
    <property type="entry name" value="26S protease regulatory subunit 6A"/>
    <property type="match status" value="1"/>
</dbReference>
<dbReference type="InterPro" id="IPR050221">
    <property type="entry name" value="26S_Proteasome_ATPase"/>
</dbReference>
<dbReference type="SMART" id="SM00382">
    <property type="entry name" value="AAA"/>
    <property type="match status" value="1"/>
</dbReference>
<gene>
    <name evidence="7" type="ORF">PXEA_LOCUS4077</name>
</gene>
<dbReference type="AlphaFoldDB" id="A0A3S5CID0"/>
<name>A0A3S5CID0_9PLAT</name>
<dbReference type="GO" id="GO:0000502">
    <property type="term" value="C:proteasome complex"/>
    <property type="evidence" value="ECO:0007669"/>
    <property type="project" value="UniProtKB-KW"/>
</dbReference>
<dbReference type="FunFam" id="2.40.50.140:FF:000076">
    <property type="entry name" value="26S protease regulatory subunit 6A"/>
    <property type="match status" value="1"/>
</dbReference>
<dbReference type="Gene3D" id="3.40.50.300">
    <property type="entry name" value="P-loop containing nucleotide triphosphate hydrolases"/>
    <property type="match status" value="1"/>
</dbReference>
<dbReference type="InterPro" id="IPR012340">
    <property type="entry name" value="NA-bd_OB-fold"/>
</dbReference>
<feature type="domain" description="AAA+ ATPase" evidence="6">
    <location>
        <begin position="196"/>
        <end position="335"/>
    </location>
</feature>
<keyword evidence="3 5" id="KW-0067">ATP-binding</keyword>
<dbReference type="InterPro" id="IPR003959">
    <property type="entry name" value="ATPase_AAA_core"/>
</dbReference>
<dbReference type="InterPro" id="IPR032501">
    <property type="entry name" value="Prot_ATP_ID_OB_2nd"/>
</dbReference>
<organism evidence="7 8">
    <name type="scientific">Protopolystoma xenopodis</name>
    <dbReference type="NCBI Taxonomy" id="117903"/>
    <lineage>
        <taxon>Eukaryota</taxon>
        <taxon>Metazoa</taxon>
        <taxon>Spiralia</taxon>
        <taxon>Lophotrochozoa</taxon>
        <taxon>Platyhelminthes</taxon>
        <taxon>Monogenea</taxon>
        <taxon>Polyopisthocotylea</taxon>
        <taxon>Polystomatidea</taxon>
        <taxon>Polystomatidae</taxon>
        <taxon>Protopolystoma</taxon>
    </lineage>
</organism>
<dbReference type="Pfam" id="PF00004">
    <property type="entry name" value="AAA"/>
    <property type="match status" value="1"/>
</dbReference>
<keyword evidence="8" id="KW-1185">Reference proteome</keyword>
<evidence type="ECO:0000256" key="4">
    <source>
        <dbReference type="ARBA" id="ARBA00022942"/>
    </source>
</evidence>
<dbReference type="SUPFAM" id="SSF52540">
    <property type="entry name" value="P-loop containing nucleoside triphosphate hydrolases"/>
    <property type="match status" value="1"/>
</dbReference>
<evidence type="ECO:0000256" key="2">
    <source>
        <dbReference type="ARBA" id="ARBA00022741"/>
    </source>
</evidence>
<evidence type="ECO:0000259" key="6">
    <source>
        <dbReference type="SMART" id="SM00382"/>
    </source>
</evidence>
<keyword evidence="2 5" id="KW-0547">Nucleotide-binding</keyword>
<protein>
    <recommendedName>
        <fullName evidence="6">AAA+ ATPase domain-containing protein</fullName>
    </recommendedName>
</protein>
<evidence type="ECO:0000256" key="3">
    <source>
        <dbReference type="ARBA" id="ARBA00022840"/>
    </source>
</evidence>
<dbReference type="InterPro" id="IPR027417">
    <property type="entry name" value="P-loop_NTPase"/>
</dbReference>
<dbReference type="InterPro" id="IPR003960">
    <property type="entry name" value="ATPase_AAA_CS"/>
</dbReference>
<keyword evidence="4" id="KW-0647">Proteasome</keyword>
<dbReference type="EMBL" id="CAAALY010009556">
    <property type="protein sequence ID" value="VEL10637.1"/>
    <property type="molecule type" value="Genomic_DNA"/>
</dbReference>
<reference evidence="7" key="1">
    <citation type="submission" date="2018-11" db="EMBL/GenBank/DDBJ databases">
        <authorList>
            <consortium name="Pathogen Informatics"/>
        </authorList>
    </citation>
    <scope>NUCLEOTIDE SEQUENCE</scope>
</reference>
<proteinExistence type="inferred from homology"/>
<dbReference type="GO" id="GO:0016887">
    <property type="term" value="F:ATP hydrolysis activity"/>
    <property type="evidence" value="ECO:0007669"/>
    <property type="project" value="InterPro"/>
</dbReference>
<dbReference type="OrthoDB" id="9443236at2759"/>
<evidence type="ECO:0000256" key="1">
    <source>
        <dbReference type="ARBA" id="ARBA00006914"/>
    </source>
</evidence>
<dbReference type="PANTHER" id="PTHR23073">
    <property type="entry name" value="26S PROTEASOME REGULATORY SUBUNIT"/>
    <property type="match status" value="1"/>
</dbReference>
<evidence type="ECO:0000313" key="7">
    <source>
        <dbReference type="EMBL" id="VEL10637.1"/>
    </source>
</evidence>
<dbReference type="PROSITE" id="PS00674">
    <property type="entry name" value="AAA"/>
    <property type="match status" value="1"/>
</dbReference>
<evidence type="ECO:0000313" key="8">
    <source>
        <dbReference type="Proteomes" id="UP000784294"/>
    </source>
</evidence>
<sequence length="388" mass="43522">MIDIILEDVMRMSTDELISRTRLLDNEIKIMKSELHHVDHEIKMKQAKVKESKGKIKMNKSLPYLVSNVVELLDVEPQEDEEEDGANIDLDAQRKGKCAVIKTSTRQTYFLPVIGLVPPEELKPGDLIGVNKDSYLILEKLPPEFDSRVKAMEVDDRPAECYTDIGGLDKQIQELIEAVVLPMTHKDRFEAIGIQPPKGVLLYGPPGTGKTLLARACASHIKSTFLKLAGPQLVQMFIGDGAKLVRDAFTLAKEKAPAIIFIDELDAIGTKRFDSEKAGDREVQRTMLELLNQLDGFQPNHDIKVIAATNRVDILDPALLRSGRLDRKIEFPAPNEEARARIMQIHSRKMNVDKDVNFEELARCTDDFNGAQCKAVCVEAVSLLHFFV</sequence>
<dbReference type="Gene3D" id="1.10.8.60">
    <property type="match status" value="1"/>
</dbReference>
<dbReference type="Pfam" id="PF16450">
    <property type="entry name" value="Prot_ATP_ID_OB_C"/>
    <property type="match status" value="1"/>
</dbReference>
<dbReference type="Proteomes" id="UP000784294">
    <property type="component" value="Unassembled WGS sequence"/>
</dbReference>
<comment type="similarity">
    <text evidence="1 5">Belongs to the AAA ATPase family.</text>
</comment>
<evidence type="ECO:0000256" key="5">
    <source>
        <dbReference type="RuleBase" id="RU003651"/>
    </source>
</evidence>
<dbReference type="Gene3D" id="2.40.50.140">
    <property type="entry name" value="Nucleic acid-binding proteins"/>
    <property type="match status" value="1"/>
</dbReference>
<dbReference type="InterPro" id="IPR003593">
    <property type="entry name" value="AAA+_ATPase"/>
</dbReference>